<feature type="region of interest" description="Disordered" evidence="4">
    <location>
        <begin position="1144"/>
        <end position="1386"/>
    </location>
</feature>
<dbReference type="Gene3D" id="1.25.40.10">
    <property type="entry name" value="Tetratricopeptide repeat domain"/>
    <property type="match status" value="5"/>
</dbReference>
<reference evidence="5 6" key="1">
    <citation type="submission" date="2014-11" db="EMBL/GenBank/DDBJ databases">
        <title>Genetic blueprint of the zoonotic pathogen Toxocara canis.</title>
        <authorList>
            <person name="Zhu X.-Q."/>
            <person name="Korhonen P.K."/>
            <person name="Cai H."/>
            <person name="Young N.D."/>
            <person name="Nejsum P."/>
            <person name="von Samson-Himmelstjerna G."/>
            <person name="Boag P.R."/>
            <person name="Tan P."/>
            <person name="Li Q."/>
            <person name="Min J."/>
            <person name="Yang Y."/>
            <person name="Wang X."/>
            <person name="Fang X."/>
            <person name="Hall R.S."/>
            <person name="Hofmann A."/>
            <person name="Sternberg P.W."/>
            <person name="Jex A.R."/>
            <person name="Gasser R.B."/>
        </authorList>
    </citation>
    <scope>NUCLEOTIDE SEQUENCE [LARGE SCALE GENOMIC DNA]</scope>
    <source>
        <strain evidence="5">PN_DK_2014</strain>
    </source>
</reference>
<feature type="compositionally biased region" description="Basic and acidic residues" evidence="4">
    <location>
        <begin position="1299"/>
        <end position="1309"/>
    </location>
</feature>
<evidence type="ECO:0000256" key="1">
    <source>
        <dbReference type="ARBA" id="ARBA00022737"/>
    </source>
</evidence>
<dbReference type="InterPro" id="IPR023250">
    <property type="entry name" value="Cyclin-dep_Kinase_2_interact"/>
</dbReference>
<evidence type="ECO:0000313" key="5">
    <source>
        <dbReference type="EMBL" id="KHN73362.1"/>
    </source>
</evidence>
<feature type="compositionally biased region" description="Basic residues" evidence="4">
    <location>
        <begin position="1186"/>
        <end position="1202"/>
    </location>
</feature>
<dbReference type="GO" id="GO:0006355">
    <property type="term" value="P:regulation of DNA-templated transcription"/>
    <property type="evidence" value="ECO:0007669"/>
    <property type="project" value="InterPro"/>
</dbReference>
<accession>A0A0B2UW86</accession>
<dbReference type="FunFam" id="1.25.40.10:FF:000322">
    <property type="entry name" value="RNA polymerase-associated protein CTR9 homolog"/>
    <property type="match status" value="1"/>
</dbReference>
<proteinExistence type="predicted"/>
<evidence type="ECO:0000256" key="2">
    <source>
        <dbReference type="ARBA" id="ARBA00022803"/>
    </source>
</evidence>
<dbReference type="SUPFAM" id="SSF48452">
    <property type="entry name" value="TPR-like"/>
    <property type="match status" value="3"/>
</dbReference>
<feature type="region of interest" description="Disordered" evidence="4">
    <location>
        <begin position="1082"/>
        <end position="1117"/>
    </location>
</feature>
<feature type="repeat" description="TPR" evidence="3">
    <location>
        <begin position="416"/>
        <end position="449"/>
    </location>
</feature>
<evidence type="ECO:0000313" key="6">
    <source>
        <dbReference type="Proteomes" id="UP000031036"/>
    </source>
</evidence>
<feature type="repeat" description="TPR" evidence="3">
    <location>
        <begin position="524"/>
        <end position="557"/>
    </location>
</feature>
<dbReference type="PRINTS" id="PR02040">
    <property type="entry name" value="CDK2IP"/>
</dbReference>
<dbReference type="GO" id="GO:0000993">
    <property type="term" value="F:RNA polymerase II complex binding"/>
    <property type="evidence" value="ECO:0007669"/>
    <property type="project" value="TreeGrafter"/>
</dbReference>
<dbReference type="PROSITE" id="PS50005">
    <property type="entry name" value="TPR"/>
    <property type="match status" value="4"/>
</dbReference>
<feature type="repeat" description="TPR" evidence="3">
    <location>
        <begin position="559"/>
        <end position="592"/>
    </location>
</feature>
<dbReference type="Pfam" id="PF13181">
    <property type="entry name" value="TPR_8"/>
    <property type="match status" value="4"/>
</dbReference>
<dbReference type="InterPro" id="IPR019734">
    <property type="entry name" value="TPR_rpt"/>
</dbReference>
<dbReference type="OMA" id="CFLAGEF"/>
<dbReference type="OrthoDB" id="343875at2759"/>
<keyword evidence="6" id="KW-1185">Reference proteome</keyword>
<name>A0A0B2UW86_TOXCA</name>
<dbReference type="FunFam" id="1.25.40.10:FF:000289">
    <property type="entry name" value="RNA polymerase-associated protein CTR9 homolog"/>
    <property type="match status" value="1"/>
</dbReference>
<feature type="repeat" description="TPR" evidence="3">
    <location>
        <begin position="789"/>
        <end position="822"/>
    </location>
</feature>
<organism evidence="5 6">
    <name type="scientific">Toxocara canis</name>
    <name type="common">Canine roundworm</name>
    <dbReference type="NCBI Taxonomy" id="6265"/>
    <lineage>
        <taxon>Eukaryota</taxon>
        <taxon>Metazoa</taxon>
        <taxon>Ecdysozoa</taxon>
        <taxon>Nematoda</taxon>
        <taxon>Chromadorea</taxon>
        <taxon>Rhabditida</taxon>
        <taxon>Spirurina</taxon>
        <taxon>Ascaridomorpha</taxon>
        <taxon>Ascaridoidea</taxon>
        <taxon>Toxocaridae</taxon>
        <taxon>Toxocara</taxon>
    </lineage>
</organism>
<gene>
    <name evidence="5" type="primary">ctr9</name>
    <name evidence="5" type="ORF">Tcan_02662</name>
</gene>
<dbReference type="SMART" id="SM00028">
    <property type="entry name" value="TPR"/>
    <property type="match status" value="12"/>
</dbReference>
<dbReference type="InterPro" id="IPR011990">
    <property type="entry name" value="TPR-like_helical_dom_sf"/>
</dbReference>
<keyword evidence="2 3" id="KW-0802">TPR repeat</keyword>
<dbReference type="Pfam" id="PF07719">
    <property type="entry name" value="TPR_2"/>
    <property type="match status" value="1"/>
</dbReference>
<keyword evidence="1" id="KW-0677">Repeat</keyword>
<protein>
    <submittedName>
        <fullName evidence="5">RNA polymerase-associated protein CTR9-like protein</fullName>
    </submittedName>
</protein>
<dbReference type="Proteomes" id="UP000031036">
    <property type="component" value="Unassembled WGS sequence"/>
</dbReference>
<dbReference type="GO" id="GO:0006368">
    <property type="term" value="P:transcription elongation by RNA polymerase II"/>
    <property type="evidence" value="ECO:0007669"/>
    <property type="project" value="TreeGrafter"/>
</dbReference>
<sequence>MGGVFECTLVRRKLTLSICQGVQRRLSDLCVDVWNLTQRWEQLNGIGAQLLEKIINARLRLLYARQSSSFHPAGQQLNAAVSFAGEDQMKLIGDTRGQSEFPGTYNLNQDQRSQILKCLIEDTEHLVKIVEEEMSRIRGKFQRAIAQLNALRKLFDQSTSAVMDRSLKKRLTNAEIVIPELAAAYQRELSAKRAALSDLANYDCRTVFVAIIASWNQQPFIDGALLTALYALEIIELEFDRLPDDVNEVIAILRGEHAALHLWVDLALAYYRRGNEADFVRILELSGSEANLDYPEYPRDQMRALDTLAAYYVMQSHKERNKEKKKEWQTKATLLYTTADKIIMYDTNHLLGRAYFCLLEGKTDQAEQQFNFVLNQVGENIPAMLGKACIFFQKKEYRKSLNCYKSVLRKKPDCPADVRLGIGYCLSKLGKVEKARLAFERVLELEPQNVYALIALAILDMNNLDAEGIQNGVQSLGRAYQIDQENPVVLNHLANHFFYRNDMDRVEHLAWHAFQITENEAMRAESCYQLARSFHQRGNFEKAFQHYYQATQFATPNFVLPYFGLGQMYIHREDLDNAIVCFEKVLKLYPSNYDTLKVLGSLYAHSEPAEPKEKAERRRKAKELLKKAVEMCPDDVEALIEFAQLTESSDPQASLEAYTKAADFLQNTLEVDVPPEITNNIGSLAFSMGQYEKAKESFEAASQKLSEDIAAGQNDLAALQTTVTYNLARCLEMLCLFDDAERLYKGILHEKQNYIDCYMRLGCLARDKGQIYESSVWFKEAMSVSQTHADAWTLIGNLHMSKCEWAPAQKKFEYILKLNEYHNDPYSLVALGNVWLETLSSVHRRREKDKDYRERALMMYSKALKVHPKNIWAANGIGCILAQKGAVQEARDIFAQVREATADFWDVWVNIAHIYMEQKQYVSAIQMYDNCMRKFRRYNDVSLMQYMARAYYKAGKLDECRHMLEKYMARAYYKAGKLDECRHMLEKAMCEAPDNLMVKFNYAFVLQKLATETLRDEKSSLHMVNGAVDDLKTAESMFTYISQNRDETMGQARLVSRTASATEARSCSDLLKQAQTYVQRAKAQDEEEQRQRQRQEEERLALKRQQEAEAKEREEKTRRELEALKQMRQEYVEKTKEFLRLPTVVEEKRSRGGGGGRRRRDREGDEFVNDSSDMGEWGNDEGGESRKKKSGEKKRGRKRRERRERSEPESGGEEGEEGSHRRREKKRKKKREEKREMELSTKQKAKVKSREFVASSEDESSDDGANKPSTAAHRSSGSEGGEESPEPAHITGSDSSGENDERPAERSSSEQESDAEQDVSRSRSHKTSENSDSFAAESGEDRALPSSDSDEGNQASSPVKTKKKRIVLSDEDRSDAGSPLPKSDSD</sequence>
<feature type="compositionally biased region" description="Basic residues" evidence="4">
    <location>
        <begin position="1220"/>
        <end position="1232"/>
    </location>
</feature>
<evidence type="ECO:0000256" key="3">
    <source>
        <dbReference type="PROSITE-ProRule" id="PRU00339"/>
    </source>
</evidence>
<dbReference type="EMBL" id="JPKZ01003121">
    <property type="protein sequence ID" value="KHN73362.1"/>
    <property type="molecule type" value="Genomic_DNA"/>
</dbReference>
<comment type="caution">
    <text evidence="5">The sequence shown here is derived from an EMBL/GenBank/DDBJ whole genome shotgun (WGS) entry which is preliminary data.</text>
</comment>
<evidence type="ECO:0000256" key="4">
    <source>
        <dbReference type="SAM" id="MobiDB-lite"/>
    </source>
</evidence>
<dbReference type="PANTHER" id="PTHR14027:SF2">
    <property type="entry name" value="RNA POLYMERASE-ASSOCIATED PROTEIN CTR9 HOMOLOG"/>
    <property type="match status" value="1"/>
</dbReference>
<dbReference type="InterPro" id="IPR013105">
    <property type="entry name" value="TPR_2"/>
</dbReference>
<dbReference type="PANTHER" id="PTHR14027">
    <property type="entry name" value="RNA POLYMERASE-ASSOCIATED PROTEIN CTR9"/>
    <property type="match status" value="1"/>
</dbReference>
<feature type="compositionally biased region" description="Basic and acidic residues" evidence="4">
    <location>
        <begin position="1089"/>
        <end position="1117"/>
    </location>
</feature>
<feature type="compositionally biased region" description="Basic and acidic residues" evidence="4">
    <location>
        <begin position="1318"/>
        <end position="1329"/>
    </location>
</feature>
<dbReference type="InterPro" id="IPR031101">
    <property type="entry name" value="Ctr9"/>
</dbReference>
<dbReference type="GO" id="GO:0016593">
    <property type="term" value="C:Cdc73/Paf1 complex"/>
    <property type="evidence" value="ECO:0007669"/>
    <property type="project" value="TreeGrafter"/>
</dbReference>
<dbReference type="STRING" id="6265.A0A0B2UW86"/>